<dbReference type="OrthoDB" id="3646305at2759"/>
<accession>A0A2S6C7Q7</accession>
<dbReference type="EMBL" id="PNEN01000531">
    <property type="protein sequence ID" value="PPJ55746.1"/>
    <property type="molecule type" value="Genomic_DNA"/>
</dbReference>
<dbReference type="Proteomes" id="UP000237631">
    <property type="component" value="Unassembled WGS sequence"/>
</dbReference>
<feature type="region of interest" description="Disordered" evidence="1">
    <location>
        <begin position="116"/>
        <end position="352"/>
    </location>
</feature>
<feature type="compositionally biased region" description="Basic and acidic residues" evidence="1">
    <location>
        <begin position="221"/>
        <end position="249"/>
    </location>
</feature>
<feature type="compositionally biased region" description="Polar residues" evidence="1">
    <location>
        <begin position="169"/>
        <end position="180"/>
    </location>
</feature>
<organism evidence="2 3">
    <name type="scientific">Cercospora berteroae</name>
    <dbReference type="NCBI Taxonomy" id="357750"/>
    <lineage>
        <taxon>Eukaryota</taxon>
        <taxon>Fungi</taxon>
        <taxon>Dikarya</taxon>
        <taxon>Ascomycota</taxon>
        <taxon>Pezizomycotina</taxon>
        <taxon>Dothideomycetes</taxon>
        <taxon>Dothideomycetidae</taxon>
        <taxon>Mycosphaerellales</taxon>
        <taxon>Mycosphaerellaceae</taxon>
        <taxon>Cercospora</taxon>
    </lineage>
</organism>
<comment type="caution">
    <text evidence="2">The sequence shown here is derived from an EMBL/GenBank/DDBJ whole genome shotgun (WGS) entry which is preliminary data.</text>
</comment>
<evidence type="ECO:0000313" key="2">
    <source>
        <dbReference type="EMBL" id="PPJ55746.1"/>
    </source>
</evidence>
<protein>
    <submittedName>
        <fullName evidence="2">Uncharacterized protein</fullName>
    </submittedName>
</protein>
<dbReference type="AlphaFoldDB" id="A0A2S6C7Q7"/>
<feature type="compositionally biased region" description="Polar residues" evidence="1">
    <location>
        <begin position="54"/>
        <end position="74"/>
    </location>
</feature>
<feature type="compositionally biased region" description="Basic and acidic residues" evidence="1">
    <location>
        <begin position="420"/>
        <end position="430"/>
    </location>
</feature>
<proteinExistence type="predicted"/>
<feature type="region of interest" description="Disordered" evidence="1">
    <location>
        <begin position="26"/>
        <end position="74"/>
    </location>
</feature>
<name>A0A2S6C7Q7_9PEZI</name>
<reference evidence="3" key="1">
    <citation type="journal article" date="2017" name="bioRxiv">
        <title>Conservation of a gene cluster reveals novel cercosporin biosynthetic mechanisms and extends production to the genus Colletotrichum.</title>
        <authorList>
            <person name="de Jonge R."/>
            <person name="Ebert M.K."/>
            <person name="Huitt-Roehl C.R."/>
            <person name="Pal P."/>
            <person name="Suttle J.C."/>
            <person name="Spanner R.E."/>
            <person name="Neubauer J.D."/>
            <person name="Jurick W.M.II."/>
            <person name="Stott K.A."/>
            <person name="Secor G.A."/>
            <person name="Thomma B.P.H.J."/>
            <person name="Van de Peer Y."/>
            <person name="Townsend C.A."/>
            <person name="Bolton M.D."/>
        </authorList>
    </citation>
    <scope>NUCLEOTIDE SEQUENCE [LARGE SCALE GENOMIC DNA]</scope>
    <source>
        <strain evidence="3">CBS538.71</strain>
    </source>
</reference>
<evidence type="ECO:0000256" key="1">
    <source>
        <dbReference type="SAM" id="MobiDB-lite"/>
    </source>
</evidence>
<keyword evidence="3" id="KW-1185">Reference proteome</keyword>
<feature type="compositionally biased region" description="Polar residues" evidence="1">
    <location>
        <begin position="273"/>
        <end position="292"/>
    </location>
</feature>
<feature type="region of interest" description="Disordered" evidence="1">
    <location>
        <begin position="392"/>
        <end position="430"/>
    </location>
</feature>
<evidence type="ECO:0000313" key="3">
    <source>
        <dbReference type="Proteomes" id="UP000237631"/>
    </source>
</evidence>
<gene>
    <name evidence="2" type="ORF">CBER1_01578</name>
</gene>
<sequence length="430" mass="45706">MSQNDPLLALPMGPVRNAGIVVGVSGPSAAAPDREWVTPGEKSQFSLAEDESVGQPTSLKESPSTQDDVEPTKSTVMRTATSQLSQGSITVTAAHPNVTMIGVLAVLQGLSDVVMPGSEPIEEPESDDVNKLARNPTSAGEASPVIAAGTTREVSESGSPGNRSGFVEPNSNERPASPQLQDADDQASRPQQRDSELCAAPEIGSKPQQWPESRVDDDDNAIVREKREQENTETGGHESRSERDVDLRPEQNTASDEDSPATKSSYIPDDVPRSSSKAAITDSSTLDSSVRNGSIHDRHDVTSARNPAEAPRPADQDDSVTSIEPANLIETLSFDERRRESTAGLWASSSDPHVVLPNATAMTGRSMSTSMLPDATEAREDLETVVEAVARQRSERTLSNPFPLPSPPAMQASEAPDIGGEGRRSFEAAL</sequence>